<dbReference type="STRING" id="1676925.ENSPKIP00000031892"/>
<evidence type="ECO:0000256" key="3">
    <source>
        <dbReference type="ARBA" id="ARBA00023242"/>
    </source>
</evidence>
<name>A0A3B3SMD9_9TELE</name>
<evidence type="ECO:0000256" key="2">
    <source>
        <dbReference type="ARBA" id="ARBA00006634"/>
    </source>
</evidence>
<dbReference type="Proteomes" id="UP000261540">
    <property type="component" value="Unplaced"/>
</dbReference>
<reference evidence="4" key="1">
    <citation type="submission" date="2025-08" db="UniProtKB">
        <authorList>
            <consortium name="Ensembl"/>
        </authorList>
    </citation>
    <scope>IDENTIFICATION</scope>
</reference>
<dbReference type="AlphaFoldDB" id="A0A3B3SMD9"/>
<evidence type="ECO:0000313" key="4">
    <source>
        <dbReference type="Ensembl" id="ENSPKIP00000031892.1"/>
    </source>
</evidence>
<dbReference type="InterPro" id="IPR031530">
    <property type="entry name" value="UPF0688"/>
</dbReference>
<dbReference type="PANTHER" id="PTHR28491">
    <property type="entry name" value="UPF0688 PROTEIN C1ORF174"/>
    <property type="match status" value="1"/>
</dbReference>
<reference evidence="4" key="2">
    <citation type="submission" date="2025-09" db="UniProtKB">
        <authorList>
            <consortium name="Ensembl"/>
        </authorList>
    </citation>
    <scope>IDENTIFICATION</scope>
</reference>
<comment type="similarity">
    <text evidence="2">Belongs to the UPF0688 family.</text>
</comment>
<proteinExistence type="inferred from homology"/>
<dbReference type="PANTHER" id="PTHR28491:SF1">
    <property type="entry name" value="UPF0688 PROTEIN C1ORF174"/>
    <property type="match status" value="1"/>
</dbReference>
<dbReference type="GO" id="GO:0005634">
    <property type="term" value="C:nucleus"/>
    <property type="evidence" value="ECO:0007669"/>
    <property type="project" value="UniProtKB-SubCell"/>
</dbReference>
<keyword evidence="5" id="KW-1185">Reference proteome</keyword>
<organism evidence="4 5">
    <name type="scientific">Paramormyrops kingsleyae</name>
    <dbReference type="NCBI Taxonomy" id="1676925"/>
    <lineage>
        <taxon>Eukaryota</taxon>
        <taxon>Metazoa</taxon>
        <taxon>Chordata</taxon>
        <taxon>Craniata</taxon>
        <taxon>Vertebrata</taxon>
        <taxon>Euteleostomi</taxon>
        <taxon>Actinopterygii</taxon>
        <taxon>Neopterygii</taxon>
        <taxon>Teleostei</taxon>
        <taxon>Osteoglossocephala</taxon>
        <taxon>Osteoglossomorpha</taxon>
        <taxon>Osteoglossiformes</taxon>
        <taxon>Mormyridae</taxon>
        <taxon>Paramormyrops</taxon>
    </lineage>
</organism>
<dbReference type="Pfam" id="PF15772">
    <property type="entry name" value="UPF0688"/>
    <property type="match status" value="1"/>
</dbReference>
<accession>A0A3B3SMD9</accession>
<sequence>MEKKLAWGVSRTRCSLPRGKCTDRKINRRDADYLAEDGLSQSPVVTNGSGEEDCTETLSVVTGLCSEKSTWTCLGHRSDPGNCDVTGEDPEPLLDDQDNSIFLDDDSNQIMPVGQFFGNLELVQDYPPRIPLESHISRREYRRLHYIARDDSDEDVHDDPLVTEQENGMQRFFTLLNCEESLI</sequence>
<evidence type="ECO:0000256" key="1">
    <source>
        <dbReference type="ARBA" id="ARBA00004123"/>
    </source>
</evidence>
<evidence type="ECO:0000313" key="5">
    <source>
        <dbReference type="Proteomes" id="UP000261540"/>
    </source>
</evidence>
<protein>
    <submittedName>
        <fullName evidence="4">Uncharacterized protein</fullName>
    </submittedName>
</protein>
<comment type="subcellular location">
    <subcellularLocation>
        <location evidence="1">Nucleus</location>
    </subcellularLocation>
</comment>
<keyword evidence="3" id="KW-0539">Nucleus</keyword>
<dbReference type="GeneTree" id="ENSGT01000000214967"/>
<dbReference type="Ensembl" id="ENSPKIT00000012750.1">
    <property type="protein sequence ID" value="ENSPKIP00000031892.1"/>
    <property type="gene ID" value="ENSPKIG00000012207.1"/>
</dbReference>